<dbReference type="SUPFAM" id="SSF56300">
    <property type="entry name" value="Metallo-dependent phosphatases"/>
    <property type="match status" value="1"/>
</dbReference>
<dbReference type="Pfam" id="PF00149">
    <property type="entry name" value="Metallophos"/>
    <property type="match status" value="1"/>
</dbReference>
<dbReference type="GO" id="GO:0016791">
    <property type="term" value="F:phosphatase activity"/>
    <property type="evidence" value="ECO:0007669"/>
    <property type="project" value="TreeGrafter"/>
</dbReference>
<keyword evidence="3" id="KW-1185">Reference proteome</keyword>
<dbReference type="PANTHER" id="PTHR42850">
    <property type="entry name" value="METALLOPHOSPHOESTERASE"/>
    <property type="match status" value="1"/>
</dbReference>
<dbReference type="InterPro" id="IPR004843">
    <property type="entry name" value="Calcineurin-like_PHP"/>
</dbReference>
<dbReference type="GO" id="GO:0000298">
    <property type="term" value="F:endopolyphosphatase activity"/>
    <property type="evidence" value="ECO:0007669"/>
    <property type="project" value="TreeGrafter"/>
</dbReference>
<feature type="domain" description="Calcineurin-like phosphoesterase" evidence="1">
    <location>
        <begin position="50"/>
        <end position="232"/>
    </location>
</feature>
<organism evidence="2 3">
    <name type="scientific">Caerostris extrusa</name>
    <name type="common">Bark spider</name>
    <name type="synonym">Caerostris bankana</name>
    <dbReference type="NCBI Taxonomy" id="172846"/>
    <lineage>
        <taxon>Eukaryota</taxon>
        <taxon>Metazoa</taxon>
        <taxon>Ecdysozoa</taxon>
        <taxon>Arthropoda</taxon>
        <taxon>Chelicerata</taxon>
        <taxon>Arachnida</taxon>
        <taxon>Araneae</taxon>
        <taxon>Araneomorphae</taxon>
        <taxon>Entelegynae</taxon>
        <taxon>Araneoidea</taxon>
        <taxon>Araneidae</taxon>
        <taxon>Caerostris</taxon>
    </lineage>
</organism>
<dbReference type="AlphaFoldDB" id="A0AAV4MTC2"/>
<gene>
    <name evidence="2" type="primary">AVEN_88880_1</name>
    <name evidence="2" type="ORF">CEXT_480861</name>
</gene>
<evidence type="ECO:0000313" key="2">
    <source>
        <dbReference type="EMBL" id="GIX75180.1"/>
    </source>
</evidence>
<reference evidence="2 3" key="1">
    <citation type="submission" date="2021-06" db="EMBL/GenBank/DDBJ databases">
        <title>Caerostris extrusa draft genome.</title>
        <authorList>
            <person name="Kono N."/>
            <person name="Arakawa K."/>
        </authorList>
    </citation>
    <scope>NUCLEOTIDE SEQUENCE [LARGE SCALE GENOMIC DNA]</scope>
</reference>
<dbReference type="GO" id="GO:0006798">
    <property type="term" value="P:polyphosphate catabolic process"/>
    <property type="evidence" value="ECO:0007669"/>
    <property type="project" value="TreeGrafter"/>
</dbReference>
<proteinExistence type="predicted"/>
<evidence type="ECO:0000313" key="3">
    <source>
        <dbReference type="Proteomes" id="UP001054945"/>
    </source>
</evidence>
<evidence type="ECO:0000259" key="1">
    <source>
        <dbReference type="Pfam" id="PF00149"/>
    </source>
</evidence>
<comment type="caution">
    <text evidence="2">The sequence shown here is derived from an EMBL/GenBank/DDBJ whole genome shotgun (WGS) entry which is preliminary data.</text>
</comment>
<name>A0AAV4MTC2_CAEEX</name>
<protein>
    <submittedName>
        <fullName evidence="2">Metallophos domain-containing protein</fullName>
    </submittedName>
</protein>
<accession>A0AAV4MTC2</accession>
<dbReference type="GO" id="GO:0005737">
    <property type="term" value="C:cytoplasm"/>
    <property type="evidence" value="ECO:0007669"/>
    <property type="project" value="TreeGrafter"/>
</dbReference>
<dbReference type="EMBL" id="BPLR01020143">
    <property type="protein sequence ID" value="GIX75180.1"/>
    <property type="molecule type" value="Genomic_DNA"/>
</dbReference>
<dbReference type="InterPro" id="IPR029052">
    <property type="entry name" value="Metallo-depent_PP-like"/>
</dbReference>
<dbReference type="Proteomes" id="UP001054945">
    <property type="component" value="Unassembled WGS sequence"/>
</dbReference>
<dbReference type="Gene3D" id="3.60.21.10">
    <property type="match status" value="1"/>
</dbReference>
<dbReference type="PANTHER" id="PTHR42850:SF4">
    <property type="entry name" value="ZINC-DEPENDENT ENDOPOLYPHOSPHATASE"/>
    <property type="match status" value="1"/>
</dbReference>
<dbReference type="CDD" id="cd00144">
    <property type="entry name" value="MPP_PPP_family"/>
    <property type="match status" value="1"/>
</dbReference>
<dbReference type="InterPro" id="IPR050126">
    <property type="entry name" value="Ap4A_hydrolase"/>
</dbReference>
<sequence length="281" mass="32101">MVSLVVCILNAINRLIPKPTRRYFHNYNIPFPQVMHKHLDSSFLEQFEEILVIGDVHGCCDELEALLEKANAAGDNVLKLLVGDLVNKGPKNSEVLNLVRQSKSILSVRGNHDEVVLEEYFNSKNSNYRLKEKNLWIKDLSNENINYLTELPYTISLPTLNCIIVHAGLVPGVPVEINEPMHLVRMRNIIMTDYFWEEGLLPIEDTNKGEPWSELWGGPQHVYFGHDARRMLQKRRFATGLDTGCAYGNSLTGVFIKGYRKGEFIQVKAKEAYSKKKSKKD</sequence>